<dbReference type="InterPro" id="IPR036259">
    <property type="entry name" value="MFS_trans_sf"/>
</dbReference>
<evidence type="ECO:0000313" key="8">
    <source>
        <dbReference type="EMBL" id="MBR7834344.1"/>
    </source>
</evidence>
<dbReference type="GO" id="GO:0005886">
    <property type="term" value="C:plasma membrane"/>
    <property type="evidence" value="ECO:0007669"/>
    <property type="project" value="UniProtKB-SubCell"/>
</dbReference>
<evidence type="ECO:0000256" key="7">
    <source>
        <dbReference type="SAM" id="Phobius"/>
    </source>
</evidence>
<dbReference type="CDD" id="cd06173">
    <property type="entry name" value="MFS_MefA_like"/>
    <property type="match status" value="1"/>
</dbReference>
<organism evidence="8 9">
    <name type="scientific">Actinospica durhamensis</name>
    <dbReference type="NCBI Taxonomy" id="1508375"/>
    <lineage>
        <taxon>Bacteria</taxon>
        <taxon>Bacillati</taxon>
        <taxon>Actinomycetota</taxon>
        <taxon>Actinomycetes</taxon>
        <taxon>Catenulisporales</taxon>
        <taxon>Actinospicaceae</taxon>
        <taxon>Actinospica</taxon>
    </lineage>
</organism>
<evidence type="ECO:0000256" key="1">
    <source>
        <dbReference type="ARBA" id="ARBA00004651"/>
    </source>
</evidence>
<dbReference type="PANTHER" id="PTHR23513">
    <property type="entry name" value="INTEGRAL MEMBRANE EFFLUX PROTEIN-RELATED"/>
    <property type="match status" value="1"/>
</dbReference>
<keyword evidence="3 7" id="KW-0812">Transmembrane</keyword>
<evidence type="ECO:0000256" key="4">
    <source>
        <dbReference type="ARBA" id="ARBA00022989"/>
    </source>
</evidence>
<comment type="subcellular location">
    <subcellularLocation>
        <location evidence="1">Cell membrane</location>
        <topology evidence="1">Multi-pass membrane protein</topology>
    </subcellularLocation>
</comment>
<evidence type="ECO:0000313" key="9">
    <source>
        <dbReference type="Proteomes" id="UP000675781"/>
    </source>
</evidence>
<feature type="transmembrane region" description="Helical" evidence="7">
    <location>
        <begin position="279"/>
        <end position="302"/>
    </location>
</feature>
<feature type="transmembrane region" description="Helical" evidence="7">
    <location>
        <begin position="246"/>
        <end position="267"/>
    </location>
</feature>
<dbReference type="RefSeq" id="WP_212528864.1">
    <property type="nucleotide sequence ID" value="NZ_JAGSOG010000056.1"/>
</dbReference>
<protein>
    <submittedName>
        <fullName evidence="8">MFS transporter</fullName>
    </submittedName>
</protein>
<dbReference type="EMBL" id="JAGSOG010000056">
    <property type="protein sequence ID" value="MBR7834344.1"/>
    <property type="molecule type" value="Genomic_DNA"/>
</dbReference>
<feature type="transmembrane region" description="Helical" evidence="7">
    <location>
        <begin position="147"/>
        <end position="175"/>
    </location>
</feature>
<evidence type="ECO:0000256" key="6">
    <source>
        <dbReference type="SAM" id="MobiDB-lite"/>
    </source>
</evidence>
<feature type="transmembrane region" description="Helical" evidence="7">
    <location>
        <begin position="401"/>
        <end position="421"/>
    </location>
</feature>
<feature type="transmembrane region" description="Helical" evidence="7">
    <location>
        <begin position="372"/>
        <end position="395"/>
    </location>
</feature>
<feature type="transmembrane region" description="Helical" evidence="7">
    <location>
        <begin position="181"/>
        <end position="203"/>
    </location>
</feature>
<comment type="caution">
    <text evidence="8">The sequence shown here is derived from an EMBL/GenBank/DDBJ whole genome shotgun (WGS) entry which is preliminary data.</text>
</comment>
<evidence type="ECO:0000256" key="2">
    <source>
        <dbReference type="ARBA" id="ARBA00022475"/>
    </source>
</evidence>
<accession>A0A941INT7</accession>
<dbReference type="PANTHER" id="PTHR23513:SF17">
    <property type="entry name" value="MEMBRANE PROTEIN"/>
    <property type="match status" value="1"/>
</dbReference>
<feature type="transmembrane region" description="Helical" evidence="7">
    <location>
        <begin position="21"/>
        <end position="46"/>
    </location>
</feature>
<name>A0A941INT7_9ACTN</name>
<dbReference type="Proteomes" id="UP000675781">
    <property type="component" value="Unassembled WGS sequence"/>
</dbReference>
<feature type="transmembrane region" description="Helical" evidence="7">
    <location>
        <begin position="58"/>
        <end position="79"/>
    </location>
</feature>
<dbReference type="AlphaFoldDB" id="A0A941INT7"/>
<sequence>MKSLRQLSSVVFGPGLRWFRLLLTVRLIGQFGDGAFQAALATYVVFSPQNAATPTKVAEAFAVLLLPFTVVGPFAGVFLDRWRRRQMLLWANLTRALLVLGVAACAAAGSAGLLFYLLALAGFSANRFILAGLSAGLPHTVTGKQLIIANAVSPTLGTLATTIGAGVSVVVHAVAGRGSGSVAGVLVCTAGLYALAGIFALMIPAHALGPTNTARTPLRSAFGSVVRGVAAGARHVLGRPAAGRPLAAIAVSRFCYGAVTIMTLLLFRNSFNNPHDTNAGLAGFAFAVGVSGVGFGLGAVATPLVARRTSLHRWIPLCLAGSGVVELAFGAPFRELPLLIGAFLLGFFAQGQKISTDTLVQRTVDDAFRGRVFVFYDMLYNGAFVVAAAFSAAALPLDGKSFVVLGVVSGAYLLAGLWYALRRPQEPLSPRPEPIPADEPTTPAVP</sequence>
<reference evidence="8" key="1">
    <citation type="submission" date="2021-04" db="EMBL/GenBank/DDBJ databases">
        <title>Genome based classification of Actinospica acidithermotolerans sp. nov., an actinobacterium isolated from an Indonesian hot spring.</title>
        <authorList>
            <person name="Kusuma A.B."/>
            <person name="Putra K.E."/>
            <person name="Nafisah S."/>
            <person name="Loh J."/>
            <person name="Nouioui I."/>
            <person name="Goodfellow M."/>
        </authorList>
    </citation>
    <scope>NUCLEOTIDE SEQUENCE</scope>
    <source>
        <strain evidence="8">CSCA 57</strain>
    </source>
</reference>
<evidence type="ECO:0000256" key="5">
    <source>
        <dbReference type="ARBA" id="ARBA00023136"/>
    </source>
</evidence>
<feature type="transmembrane region" description="Helical" evidence="7">
    <location>
        <begin position="88"/>
        <end position="109"/>
    </location>
</feature>
<keyword evidence="5 7" id="KW-0472">Membrane</keyword>
<keyword evidence="2" id="KW-1003">Cell membrane</keyword>
<keyword evidence="4 7" id="KW-1133">Transmembrane helix</keyword>
<evidence type="ECO:0000256" key="3">
    <source>
        <dbReference type="ARBA" id="ARBA00022692"/>
    </source>
</evidence>
<dbReference type="SUPFAM" id="SSF103473">
    <property type="entry name" value="MFS general substrate transporter"/>
    <property type="match status" value="1"/>
</dbReference>
<feature type="region of interest" description="Disordered" evidence="6">
    <location>
        <begin position="427"/>
        <end position="446"/>
    </location>
</feature>
<proteinExistence type="predicted"/>
<keyword evidence="9" id="KW-1185">Reference proteome</keyword>
<dbReference type="Gene3D" id="1.20.1250.20">
    <property type="entry name" value="MFS general substrate transporter like domains"/>
    <property type="match status" value="1"/>
</dbReference>
<gene>
    <name evidence="8" type="ORF">KDL01_13795</name>
</gene>